<comment type="caution">
    <text evidence="3">The sequence shown here is derived from an EMBL/GenBank/DDBJ whole genome shotgun (WGS) entry which is preliminary data.</text>
</comment>
<dbReference type="AlphaFoldDB" id="A0A4R0R3W0"/>
<evidence type="ECO:0000256" key="1">
    <source>
        <dbReference type="SAM" id="MobiDB-lite"/>
    </source>
</evidence>
<protein>
    <submittedName>
        <fullName evidence="3">Uncharacterized protein</fullName>
    </submittedName>
</protein>
<feature type="compositionally biased region" description="Low complexity" evidence="1">
    <location>
        <begin position="363"/>
        <end position="375"/>
    </location>
</feature>
<keyword evidence="2" id="KW-0472">Membrane</keyword>
<feature type="compositionally biased region" description="Basic and acidic residues" evidence="1">
    <location>
        <begin position="144"/>
        <end position="154"/>
    </location>
</feature>
<feature type="region of interest" description="Disordered" evidence="1">
    <location>
        <begin position="39"/>
        <end position="91"/>
    </location>
</feature>
<keyword evidence="2" id="KW-0812">Transmembrane</keyword>
<dbReference type="Proteomes" id="UP000292702">
    <property type="component" value="Unassembled WGS sequence"/>
</dbReference>
<dbReference type="STRING" id="92696.A0A4R0R3W0"/>
<dbReference type="OrthoDB" id="2670057at2759"/>
<organism evidence="3 4">
    <name type="scientific">Steccherinum ochraceum</name>
    <dbReference type="NCBI Taxonomy" id="92696"/>
    <lineage>
        <taxon>Eukaryota</taxon>
        <taxon>Fungi</taxon>
        <taxon>Dikarya</taxon>
        <taxon>Basidiomycota</taxon>
        <taxon>Agaricomycotina</taxon>
        <taxon>Agaricomycetes</taxon>
        <taxon>Polyporales</taxon>
        <taxon>Steccherinaceae</taxon>
        <taxon>Steccherinum</taxon>
    </lineage>
</organism>
<sequence>MSHVRRHPKNIIKRQGIDPDAIPTFSGVNGVTSIAAQPTGGGPVAVDPDAPTGAQANGAPAPFAPFTPTVTTATTTPSPTATDSSSESPSLAAASASKSELPIGTVVAACVGALVGAIILVSLFLWWLKRPTKARGRAAANARGRMEQRQDRGRSWNRLGDDQDSWDGHGAGVGANKVEMQERQVDSDEKNFPMFKKTMSMRTTRTAKALEEHGIDIPPFEFSQYHPNLAEELSLDHPAKPFATRQNSGTTNSWDGETIGDDSFLSLRSVRVDSGTMSPTVAAKFTPAAVSDHPYAHKWESAEVVHMEGDISHATSNPFADVNSERPNRISNPFFGAQEVHRDASRRGRSRSNSRSSRHSRNASRTSRTSRPASRVRPDSETNPFGDEPLPAGIPPFRPSHMQTDSVASGASGSAYATEQAMKNLIAALNLSPEEVEERLRIASMQGSEISRYSAISGLSTALRDNEDDAATITGLRPPVSPLSPSSPHAR</sequence>
<feature type="compositionally biased region" description="Low complexity" evidence="1">
    <location>
        <begin position="59"/>
        <end position="91"/>
    </location>
</feature>
<proteinExistence type="predicted"/>
<name>A0A4R0R3W0_9APHY</name>
<feature type="compositionally biased region" description="Basic residues" evidence="1">
    <location>
        <begin position="347"/>
        <end position="362"/>
    </location>
</feature>
<feature type="transmembrane region" description="Helical" evidence="2">
    <location>
        <begin position="106"/>
        <end position="128"/>
    </location>
</feature>
<keyword evidence="2" id="KW-1133">Transmembrane helix</keyword>
<evidence type="ECO:0000313" key="4">
    <source>
        <dbReference type="Proteomes" id="UP000292702"/>
    </source>
</evidence>
<evidence type="ECO:0000313" key="3">
    <source>
        <dbReference type="EMBL" id="TCD60603.1"/>
    </source>
</evidence>
<feature type="region of interest" description="Disordered" evidence="1">
    <location>
        <begin position="316"/>
        <end position="413"/>
    </location>
</feature>
<accession>A0A4R0R3W0</accession>
<gene>
    <name evidence="3" type="ORF">EIP91_009821</name>
</gene>
<feature type="region of interest" description="Disordered" evidence="1">
    <location>
        <begin position="469"/>
        <end position="491"/>
    </location>
</feature>
<keyword evidence="4" id="KW-1185">Reference proteome</keyword>
<evidence type="ECO:0000256" key="2">
    <source>
        <dbReference type="SAM" id="Phobius"/>
    </source>
</evidence>
<dbReference type="EMBL" id="RWJN01000570">
    <property type="protein sequence ID" value="TCD60603.1"/>
    <property type="molecule type" value="Genomic_DNA"/>
</dbReference>
<feature type="region of interest" description="Disordered" evidence="1">
    <location>
        <begin position="137"/>
        <end position="173"/>
    </location>
</feature>
<reference evidence="3 4" key="1">
    <citation type="submission" date="2018-11" db="EMBL/GenBank/DDBJ databases">
        <title>Genome assembly of Steccherinum ochraceum LE-BIN_3174, the white-rot fungus of the Steccherinaceae family (The Residual Polyporoid clade, Polyporales, Basidiomycota).</title>
        <authorList>
            <person name="Fedorova T.V."/>
            <person name="Glazunova O.A."/>
            <person name="Landesman E.O."/>
            <person name="Moiseenko K.V."/>
            <person name="Psurtseva N.V."/>
            <person name="Savinova O.S."/>
            <person name="Shakhova N.V."/>
            <person name="Tyazhelova T.V."/>
            <person name="Vasina D.V."/>
        </authorList>
    </citation>
    <scope>NUCLEOTIDE SEQUENCE [LARGE SCALE GENOMIC DNA]</scope>
    <source>
        <strain evidence="3 4">LE-BIN_3174</strain>
    </source>
</reference>